<gene>
    <name evidence="2" type="ORF">CEURO_LOCUS8274</name>
</gene>
<protein>
    <recommendedName>
        <fullName evidence="1">Reverse transcriptase zinc-binding domain-containing protein</fullName>
    </recommendedName>
</protein>
<dbReference type="AlphaFoldDB" id="A0A9P0Z103"/>
<dbReference type="EMBL" id="CAMAPE010000015">
    <property type="protein sequence ID" value="CAH9082426.1"/>
    <property type="molecule type" value="Genomic_DNA"/>
</dbReference>
<comment type="caution">
    <text evidence="2">The sequence shown here is derived from an EMBL/GenBank/DDBJ whole genome shotgun (WGS) entry which is preliminary data.</text>
</comment>
<proteinExistence type="predicted"/>
<name>A0A9P0Z103_CUSEU</name>
<sequence length="230" mass="26157">MLAKQAWRLTTKTYTPDSSFLEAKLGRNRSYIWRSILEAQPVLTENIRRRAGHGRDVCVSADAWLPRPGSAHVVSQRPPYIRDMNVAALRSKDSSAWNVERISSLFIAQDCRTILSIPISVYPQDDTVWWGGEKDGTFTVKSCHRLKAGPGPGLMSEWLGWTKVWGLQILPKVKFFFWQTMTGSVPVASRLCRRGVDIQPECRLRGVEEETLMHAFHSCIKSKGVWQIDK</sequence>
<evidence type="ECO:0000313" key="3">
    <source>
        <dbReference type="Proteomes" id="UP001152484"/>
    </source>
</evidence>
<feature type="domain" description="Reverse transcriptase zinc-binding" evidence="1">
    <location>
        <begin position="157"/>
        <end position="226"/>
    </location>
</feature>
<dbReference type="Pfam" id="PF13966">
    <property type="entry name" value="zf-RVT"/>
    <property type="match status" value="1"/>
</dbReference>
<dbReference type="OrthoDB" id="1742963at2759"/>
<evidence type="ECO:0000259" key="1">
    <source>
        <dbReference type="Pfam" id="PF13966"/>
    </source>
</evidence>
<accession>A0A9P0Z103</accession>
<organism evidence="2 3">
    <name type="scientific">Cuscuta europaea</name>
    <name type="common">European dodder</name>
    <dbReference type="NCBI Taxonomy" id="41803"/>
    <lineage>
        <taxon>Eukaryota</taxon>
        <taxon>Viridiplantae</taxon>
        <taxon>Streptophyta</taxon>
        <taxon>Embryophyta</taxon>
        <taxon>Tracheophyta</taxon>
        <taxon>Spermatophyta</taxon>
        <taxon>Magnoliopsida</taxon>
        <taxon>eudicotyledons</taxon>
        <taxon>Gunneridae</taxon>
        <taxon>Pentapetalae</taxon>
        <taxon>asterids</taxon>
        <taxon>lamiids</taxon>
        <taxon>Solanales</taxon>
        <taxon>Convolvulaceae</taxon>
        <taxon>Cuscuteae</taxon>
        <taxon>Cuscuta</taxon>
        <taxon>Cuscuta subgen. Cuscuta</taxon>
    </lineage>
</organism>
<dbReference type="Proteomes" id="UP001152484">
    <property type="component" value="Unassembled WGS sequence"/>
</dbReference>
<reference evidence="2" key="1">
    <citation type="submission" date="2022-07" db="EMBL/GenBank/DDBJ databases">
        <authorList>
            <person name="Macas J."/>
            <person name="Novak P."/>
            <person name="Neumann P."/>
        </authorList>
    </citation>
    <scope>NUCLEOTIDE SEQUENCE</scope>
</reference>
<evidence type="ECO:0000313" key="2">
    <source>
        <dbReference type="EMBL" id="CAH9082426.1"/>
    </source>
</evidence>
<keyword evidence="3" id="KW-1185">Reference proteome</keyword>
<dbReference type="InterPro" id="IPR026960">
    <property type="entry name" value="RVT-Znf"/>
</dbReference>